<proteinExistence type="predicted"/>
<comment type="caution">
    <text evidence="3">The sequence shown here is derived from an EMBL/GenBank/DDBJ whole genome shotgun (WGS) entry which is preliminary data.</text>
</comment>
<feature type="domain" description="DUF7730" evidence="2">
    <location>
        <begin position="221"/>
        <end position="338"/>
    </location>
</feature>
<organism evidence="3 4">
    <name type="scientific">Stachybotrys elegans</name>
    <dbReference type="NCBI Taxonomy" id="80388"/>
    <lineage>
        <taxon>Eukaryota</taxon>
        <taxon>Fungi</taxon>
        <taxon>Dikarya</taxon>
        <taxon>Ascomycota</taxon>
        <taxon>Pezizomycotina</taxon>
        <taxon>Sordariomycetes</taxon>
        <taxon>Hypocreomycetidae</taxon>
        <taxon>Hypocreales</taxon>
        <taxon>Stachybotryaceae</taxon>
        <taxon>Stachybotrys</taxon>
    </lineage>
</organism>
<dbReference type="AlphaFoldDB" id="A0A8K0SKW3"/>
<dbReference type="Pfam" id="PF24864">
    <property type="entry name" value="DUF7730"/>
    <property type="match status" value="1"/>
</dbReference>
<gene>
    <name evidence="3" type="ORF">B0I35DRAFT_434332</name>
</gene>
<sequence>MRRLQDAVRGWKQRRRKEIDYSELPPPPLPLLPAQRPRPITPPTTTPAATAQPLDAALGTFALLPPELRRRVLVAAFGDCTLHLDLRPVPRGQQPRRPIEEWSRWEHGRGAAPLSRSHVVVAPGVAGEKSVLSEGYKTNTKTGPEWEWEWRWYGCVCHRGVPRGSPLEHHMRARGHDPYMWPHRDGCLEGQQALCWVWPRGLMVNGKPFKEATLCDCRIGALGWLRACRQAYIEGIEVLYATNTFFIESRDVLDAVLCPPDDGRHMFLPHRLAQIRSLELRCDFLLFGDFQPPSYEHPSDKDRVRLLPEFAGLAPAFPNLRSLVITFTDTLLNKWNANAAIRLPEIDRSLLRPLALAFAHLAPQQEKPFVVELPEEVFGDIRGLGLEEEQRGCEPRHSQFIWLRYPIAGSFYYYIKQGQDKPYHCYYGHAAIAY</sequence>
<feature type="region of interest" description="Disordered" evidence="1">
    <location>
        <begin position="18"/>
        <end position="51"/>
    </location>
</feature>
<dbReference type="EMBL" id="JAGPNK010000008">
    <property type="protein sequence ID" value="KAH7316972.1"/>
    <property type="molecule type" value="Genomic_DNA"/>
</dbReference>
<protein>
    <recommendedName>
        <fullName evidence="2">DUF7730 domain-containing protein</fullName>
    </recommendedName>
</protein>
<dbReference type="Proteomes" id="UP000813444">
    <property type="component" value="Unassembled WGS sequence"/>
</dbReference>
<name>A0A8K0SKW3_9HYPO</name>
<evidence type="ECO:0000256" key="1">
    <source>
        <dbReference type="SAM" id="MobiDB-lite"/>
    </source>
</evidence>
<dbReference type="InterPro" id="IPR056632">
    <property type="entry name" value="DUF7730"/>
</dbReference>
<evidence type="ECO:0000259" key="2">
    <source>
        <dbReference type="Pfam" id="PF24864"/>
    </source>
</evidence>
<evidence type="ECO:0000313" key="3">
    <source>
        <dbReference type="EMBL" id="KAH7316972.1"/>
    </source>
</evidence>
<dbReference type="OrthoDB" id="515692at2759"/>
<keyword evidence="4" id="KW-1185">Reference proteome</keyword>
<reference evidence="3" key="1">
    <citation type="journal article" date="2021" name="Nat. Commun.">
        <title>Genetic determinants of endophytism in the Arabidopsis root mycobiome.</title>
        <authorList>
            <person name="Mesny F."/>
            <person name="Miyauchi S."/>
            <person name="Thiergart T."/>
            <person name="Pickel B."/>
            <person name="Atanasova L."/>
            <person name="Karlsson M."/>
            <person name="Huettel B."/>
            <person name="Barry K.W."/>
            <person name="Haridas S."/>
            <person name="Chen C."/>
            <person name="Bauer D."/>
            <person name="Andreopoulos W."/>
            <person name="Pangilinan J."/>
            <person name="LaButti K."/>
            <person name="Riley R."/>
            <person name="Lipzen A."/>
            <person name="Clum A."/>
            <person name="Drula E."/>
            <person name="Henrissat B."/>
            <person name="Kohler A."/>
            <person name="Grigoriev I.V."/>
            <person name="Martin F.M."/>
            <person name="Hacquard S."/>
        </authorList>
    </citation>
    <scope>NUCLEOTIDE SEQUENCE</scope>
    <source>
        <strain evidence="3">MPI-CAGE-CH-0235</strain>
    </source>
</reference>
<accession>A0A8K0SKW3</accession>
<dbReference type="PANTHER" id="PTHR38790">
    <property type="entry name" value="2EXR DOMAIN-CONTAINING PROTEIN-RELATED"/>
    <property type="match status" value="1"/>
</dbReference>
<evidence type="ECO:0000313" key="4">
    <source>
        <dbReference type="Proteomes" id="UP000813444"/>
    </source>
</evidence>